<dbReference type="Gene3D" id="3.40.50.1820">
    <property type="entry name" value="alpha/beta hydrolase"/>
    <property type="match status" value="1"/>
</dbReference>
<dbReference type="InterPro" id="IPR000073">
    <property type="entry name" value="AB_hydrolase_1"/>
</dbReference>
<dbReference type="PRINTS" id="PR00111">
    <property type="entry name" value="ABHYDROLASE"/>
</dbReference>
<organism evidence="2 3">
    <name type="scientific">Actinoplanes cyaneus</name>
    <dbReference type="NCBI Taxonomy" id="52696"/>
    <lineage>
        <taxon>Bacteria</taxon>
        <taxon>Bacillati</taxon>
        <taxon>Actinomycetota</taxon>
        <taxon>Actinomycetes</taxon>
        <taxon>Micromonosporales</taxon>
        <taxon>Micromonosporaceae</taxon>
        <taxon>Actinoplanes</taxon>
    </lineage>
</organism>
<dbReference type="InterPro" id="IPR050266">
    <property type="entry name" value="AB_hydrolase_sf"/>
</dbReference>
<evidence type="ECO:0000313" key="2">
    <source>
        <dbReference type="EMBL" id="GID70681.1"/>
    </source>
</evidence>
<reference evidence="2" key="1">
    <citation type="submission" date="2021-01" db="EMBL/GenBank/DDBJ databases">
        <title>Whole genome shotgun sequence of Actinoplanes cyaneus NBRC 14990.</title>
        <authorList>
            <person name="Komaki H."/>
            <person name="Tamura T."/>
        </authorList>
    </citation>
    <scope>NUCLEOTIDE SEQUENCE</scope>
    <source>
        <strain evidence="2">NBRC 14990</strain>
    </source>
</reference>
<accession>A0A919ISY9</accession>
<dbReference type="Pfam" id="PF12697">
    <property type="entry name" value="Abhydrolase_6"/>
    <property type="match status" value="1"/>
</dbReference>
<keyword evidence="3" id="KW-1185">Reference proteome</keyword>
<dbReference type="SUPFAM" id="SSF53474">
    <property type="entry name" value="alpha/beta-Hydrolases"/>
    <property type="match status" value="1"/>
</dbReference>
<dbReference type="InterPro" id="IPR000639">
    <property type="entry name" value="Epox_hydrolase-like"/>
</dbReference>
<dbReference type="Proteomes" id="UP000619479">
    <property type="component" value="Unassembled WGS sequence"/>
</dbReference>
<keyword evidence="2" id="KW-0378">Hydrolase</keyword>
<dbReference type="EMBL" id="BOMH01000080">
    <property type="protein sequence ID" value="GID70681.1"/>
    <property type="molecule type" value="Genomic_DNA"/>
</dbReference>
<comment type="caution">
    <text evidence="2">The sequence shown here is derived from an EMBL/GenBank/DDBJ whole genome shotgun (WGS) entry which is preliminary data.</text>
</comment>
<evidence type="ECO:0000259" key="1">
    <source>
        <dbReference type="Pfam" id="PF12697"/>
    </source>
</evidence>
<evidence type="ECO:0000313" key="3">
    <source>
        <dbReference type="Proteomes" id="UP000619479"/>
    </source>
</evidence>
<gene>
    <name evidence="2" type="ORF">Acy02nite_85620</name>
</gene>
<dbReference type="PRINTS" id="PR00412">
    <property type="entry name" value="EPOXHYDRLASE"/>
</dbReference>
<dbReference type="PANTHER" id="PTHR43798">
    <property type="entry name" value="MONOACYLGLYCEROL LIPASE"/>
    <property type="match status" value="1"/>
</dbReference>
<dbReference type="GO" id="GO:0016787">
    <property type="term" value="F:hydrolase activity"/>
    <property type="evidence" value="ECO:0007669"/>
    <property type="project" value="UniProtKB-KW"/>
</dbReference>
<name>A0A919ISY9_9ACTN</name>
<feature type="domain" description="AB hydrolase-1" evidence="1">
    <location>
        <begin position="37"/>
        <end position="271"/>
    </location>
</feature>
<proteinExistence type="predicted"/>
<protein>
    <submittedName>
        <fullName evidence="2">Alpha/beta hydrolase</fullName>
    </submittedName>
</protein>
<sequence length="278" mass="29977">MDLPKGWELSYGVIMTRTAAVNGITVSYDDYGAGPAFVLVHGHPFNRSMWWPQISALTAEGYRVIAADLRGYGESTVVPGLTTLETFARDTFALIDHLELDEVVLGGLSMGGQIVMECYRLFAERIAGLVLADTFPQGETPAGHAHRNRVADQLLAGGMTGYADENLPKMMAAYNVTAMPRVAEHVHDMMIRTSPAGAAAALRGRAERPDYQKLLTTVAVPTLIVVGRDDEFTPVADAELMNRLVPGSMLAVIDGAGHLPNLEQPAAFNAALHTFLDQ</sequence>
<dbReference type="InterPro" id="IPR029058">
    <property type="entry name" value="AB_hydrolase_fold"/>
</dbReference>
<dbReference type="AlphaFoldDB" id="A0A919ISY9"/>